<name>A0A250DNS5_9BURK</name>
<organism evidence="3 5">
    <name type="scientific">Variovorax boronicumulans</name>
    <dbReference type="NCBI Taxonomy" id="436515"/>
    <lineage>
        <taxon>Bacteria</taxon>
        <taxon>Pseudomonadati</taxon>
        <taxon>Pseudomonadota</taxon>
        <taxon>Betaproteobacteria</taxon>
        <taxon>Burkholderiales</taxon>
        <taxon>Comamonadaceae</taxon>
        <taxon>Variovorax</taxon>
    </lineage>
</organism>
<evidence type="ECO:0000256" key="1">
    <source>
        <dbReference type="SAM" id="MobiDB-lite"/>
    </source>
</evidence>
<protein>
    <submittedName>
        <fullName evidence="3">Uncharacterized protein</fullName>
    </submittedName>
</protein>
<dbReference type="EMBL" id="JAUSRR010000008">
    <property type="protein sequence ID" value="MDP9925687.1"/>
    <property type="molecule type" value="Genomic_DNA"/>
</dbReference>
<evidence type="ECO:0000256" key="2">
    <source>
        <dbReference type="SAM" id="SignalP"/>
    </source>
</evidence>
<gene>
    <name evidence="3" type="ORF">CKY39_24175</name>
    <name evidence="4" type="ORF">J2W25_004730</name>
</gene>
<dbReference type="RefSeq" id="WP_095746254.1">
    <property type="nucleotide sequence ID" value="NZ_BKDH01000001.1"/>
</dbReference>
<evidence type="ECO:0000313" key="4">
    <source>
        <dbReference type="EMBL" id="MDP9925687.1"/>
    </source>
</evidence>
<dbReference type="Proteomes" id="UP001244295">
    <property type="component" value="Unassembled WGS sequence"/>
</dbReference>
<proteinExistence type="predicted"/>
<dbReference type="KEGG" id="vbo:CKY39_24175"/>
<evidence type="ECO:0000313" key="3">
    <source>
        <dbReference type="EMBL" id="ATA55990.1"/>
    </source>
</evidence>
<reference evidence="3 5" key="1">
    <citation type="submission" date="2017-09" db="EMBL/GenBank/DDBJ databases">
        <title>The diverse metabolic capabilities of V. boronicumulans make it an excellent choice for continued studies on novel biodegradation.</title>
        <authorList>
            <person name="Sun S."/>
        </authorList>
    </citation>
    <scope>NUCLEOTIDE SEQUENCE [LARGE SCALE GENOMIC DNA]</scope>
    <source>
        <strain evidence="3 5">J1</strain>
    </source>
</reference>
<accession>A0A250DNS5</accession>
<dbReference type="AlphaFoldDB" id="A0A250DNS5"/>
<feature type="chain" id="PRO_5042693384" evidence="2">
    <location>
        <begin position="26"/>
        <end position="108"/>
    </location>
</feature>
<feature type="signal peptide" evidence="2">
    <location>
        <begin position="1"/>
        <end position="25"/>
    </location>
</feature>
<evidence type="ECO:0000313" key="5">
    <source>
        <dbReference type="Proteomes" id="UP000217154"/>
    </source>
</evidence>
<dbReference type="EMBL" id="CP023284">
    <property type="protein sequence ID" value="ATA55990.1"/>
    <property type="molecule type" value="Genomic_DNA"/>
</dbReference>
<sequence>MKKLTFAFGAAALLSLAALTAPAHAQAGGPFIQAQVYVTPAPPPRHHYYAPPPPPRHYHPGYYDGPRRHGYYDHGRRDWEGRRHGRRDNDGDGVPNRYDRRPNNPYRY</sequence>
<dbReference type="Proteomes" id="UP000217154">
    <property type="component" value="Chromosome"/>
</dbReference>
<dbReference type="GeneID" id="82267112"/>
<feature type="region of interest" description="Disordered" evidence="1">
    <location>
        <begin position="43"/>
        <end position="108"/>
    </location>
</feature>
<feature type="compositionally biased region" description="Basic and acidic residues" evidence="1">
    <location>
        <begin position="65"/>
        <end position="90"/>
    </location>
</feature>
<reference evidence="4" key="2">
    <citation type="submission" date="2023-07" db="EMBL/GenBank/DDBJ databases">
        <title>Sorghum-associated microbial communities from plants grown in Nebraska, USA.</title>
        <authorList>
            <person name="Schachtman D."/>
        </authorList>
    </citation>
    <scope>NUCLEOTIDE SEQUENCE</scope>
    <source>
        <strain evidence="4">DS2795</strain>
    </source>
</reference>
<keyword evidence="2" id="KW-0732">Signal</keyword>